<dbReference type="RefSeq" id="WP_091785487.1">
    <property type="nucleotide sequence ID" value="NZ_FNDI01000022.1"/>
</dbReference>
<name>A0A7Z7BCF9_9BURK</name>
<gene>
    <name evidence="1" type="ORF">SAMN04487926_12264</name>
</gene>
<comment type="caution">
    <text evidence="1">The sequence shown here is derived from an EMBL/GenBank/DDBJ whole genome shotgun (WGS) entry which is preliminary data.</text>
</comment>
<dbReference type="AlphaFoldDB" id="A0A7Z7BCF9"/>
<organism evidence="1 2">
    <name type="scientific">Paraburkholderia steynii</name>
    <dbReference type="NCBI Taxonomy" id="1245441"/>
    <lineage>
        <taxon>Bacteria</taxon>
        <taxon>Pseudomonadati</taxon>
        <taxon>Pseudomonadota</taxon>
        <taxon>Betaproteobacteria</taxon>
        <taxon>Burkholderiales</taxon>
        <taxon>Burkholderiaceae</taxon>
        <taxon>Paraburkholderia</taxon>
    </lineage>
</organism>
<evidence type="ECO:0000313" key="2">
    <source>
        <dbReference type="Proteomes" id="UP000198900"/>
    </source>
</evidence>
<proteinExistence type="predicted"/>
<reference evidence="1" key="1">
    <citation type="submission" date="2016-10" db="EMBL/GenBank/DDBJ databases">
        <authorList>
            <person name="Varghese N."/>
            <person name="Submissions S."/>
        </authorList>
    </citation>
    <scope>NUCLEOTIDE SEQUENCE [LARGE SCALE GENOMIC DNA]</scope>
    <source>
        <strain evidence="1">YR281</strain>
    </source>
</reference>
<protein>
    <recommendedName>
        <fullName evidence="3">Restriction endonuclease type IV Mrr domain-containing protein</fullName>
    </recommendedName>
</protein>
<evidence type="ECO:0008006" key="3">
    <source>
        <dbReference type="Google" id="ProtNLM"/>
    </source>
</evidence>
<keyword evidence="2" id="KW-1185">Reference proteome</keyword>
<dbReference type="Proteomes" id="UP000198900">
    <property type="component" value="Unassembled WGS sequence"/>
</dbReference>
<evidence type="ECO:0000313" key="1">
    <source>
        <dbReference type="EMBL" id="SDI70756.1"/>
    </source>
</evidence>
<accession>A0A7Z7BCF9</accession>
<dbReference type="EMBL" id="FNDI01000022">
    <property type="protein sequence ID" value="SDI70756.1"/>
    <property type="molecule type" value="Genomic_DNA"/>
</dbReference>
<sequence length="648" mass="74378">MAETDNFDDISAERFARKGSREVHVSELLKFERSERIPLLDPMIDTLPYGDMAWSAFEKLCAHLLKESEDLHILQAFQYGEQGDEQDEIDILARRPGSTSFVMAQCKRVKTISPSLLSGWLAGFRASTSAKRCETYLLCVASRVTKPGVVNQWNQFAVALEQEDKIHAELWDAAELDQRLRVLPGVVSRFFGVDYARRFCQFELSQDDFPAQFATEDEYLFDDQLTLQNRTVHASISLPSKRYPYCGAILSFARKDLTGISFSVTCKEFVGWMQWRNCAPNEDERPYARQPTVSAGKFVLAAGGVRLTLGDEEIEHLDWILRRAWPRFLEASQQLDRTWRFLRFPRFRDTEVGFSVMRASRQTWAHILEFARAFDFANGTTDRHVFDASSGMLKVYTEHPRGDLAEGYHLLLRAVSEPGVTLPWEGDVILVWEPPHGIAQCSERVGPEHMWDAEFTHDWILNVMSKWVHEWLAKRTVHNTRLRSLFVEKQQNFACDLTSLPILSRRNIGAVATVADLRDWVRYYQAYFHCYRGAPIPQKTVCDVLHLVARHLRHADSDGLKFIRMRLHLGDRDLAQDIERLITLSEDAFIERRLNLDSALRCLLIIMEKEPDLPRSELDHASDSLRAVSGRVREDLLCSAFSMAGLAG</sequence>